<evidence type="ECO:0000313" key="7">
    <source>
        <dbReference type="Proteomes" id="UP000199598"/>
    </source>
</evidence>
<evidence type="ECO:0000256" key="2">
    <source>
        <dbReference type="ARBA" id="ARBA00022741"/>
    </source>
</evidence>
<dbReference type="InterPro" id="IPR011704">
    <property type="entry name" value="ATPase_dyneun-rel_AAA"/>
</dbReference>
<comment type="caution">
    <text evidence="6">The sequence shown here is derived from an EMBL/GenBank/DDBJ whole genome shotgun (WGS) entry which is preliminary data.</text>
</comment>
<organism evidence="6 7">
    <name type="scientific">Pseudovibrio ascidiaceicola</name>
    <dbReference type="NCBI Taxonomy" id="285279"/>
    <lineage>
        <taxon>Bacteria</taxon>
        <taxon>Pseudomonadati</taxon>
        <taxon>Pseudomonadota</taxon>
        <taxon>Alphaproteobacteria</taxon>
        <taxon>Hyphomicrobiales</taxon>
        <taxon>Stappiaceae</taxon>
        <taxon>Pseudovibrio</taxon>
    </lineage>
</organism>
<feature type="domain" description="CbbQ/NirQ/NorQ C-terminal" evidence="5">
    <location>
        <begin position="179"/>
        <end position="262"/>
    </location>
</feature>
<reference evidence="6 7" key="1">
    <citation type="submission" date="2016-10" db="EMBL/GenBank/DDBJ databases">
        <authorList>
            <person name="Varghese N."/>
            <person name="Submissions S."/>
        </authorList>
    </citation>
    <scope>NUCLEOTIDE SEQUENCE [LARGE SCALE GENOMIC DNA]</scope>
    <source>
        <strain evidence="6 7">DSM 16392</strain>
    </source>
</reference>
<feature type="domain" description="ATPase dynein-related AAA" evidence="4">
    <location>
        <begin position="32"/>
        <end position="166"/>
    </location>
</feature>
<dbReference type="EMBL" id="FOSK01000003">
    <property type="protein sequence ID" value="SFK26356.1"/>
    <property type="molecule type" value="Genomic_DNA"/>
</dbReference>
<dbReference type="RefSeq" id="WP_093518410.1">
    <property type="nucleotide sequence ID" value="NZ_FOSK01000003.1"/>
</dbReference>
<dbReference type="PANTHER" id="PTHR42759:SF7">
    <property type="entry name" value="DENITRIFICATION REGULATORY PROTEIN NIRQ"/>
    <property type="match status" value="1"/>
</dbReference>
<dbReference type="PANTHER" id="PTHR42759">
    <property type="entry name" value="MOXR FAMILY PROTEIN"/>
    <property type="match status" value="1"/>
</dbReference>
<dbReference type="Pfam" id="PF08406">
    <property type="entry name" value="CbbQ_C"/>
    <property type="match status" value="1"/>
</dbReference>
<evidence type="ECO:0000256" key="3">
    <source>
        <dbReference type="ARBA" id="ARBA00022840"/>
    </source>
</evidence>
<keyword evidence="7" id="KW-1185">Reference proteome</keyword>
<accession>A0A1I3Y531</accession>
<dbReference type="SUPFAM" id="SSF52540">
    <property type="entry name" value="P-loop containing nucleoside triphosphate hydrolases"/>
    <property type="match status" value="1"/>
</dbReference>
<evidence type="ECO:0000259" key="4">
    <source>
        <dbReference type="Pfam" id="PF07728"/>
    </source>
</evidence>
<dbReference type="InterPro" id="IPR027417">
    <property type="entry name" value="P-loop_NTPase"/>
</dbReference>
<dbReference type="Pfam" id="PF07728">
    <property type="entry name" value="AAA_5"/>
    <property type="match status" value="1"/>
</dbReference>
<dbReference type="InterPro" id="IPR013615">
    <property type="entry name" value="CbbQ_C"/>
</dbReference>
<evidence type="ECO:0000259" key="5">
    <source>
        <dbReference type="Pfam" id="PF08406"/>
    </source>
</evidence>
<keyword evidence="3" id="KW-0067">ATP-binding</keyword>
<keyword evidence="2" id="KW-0547">Nucleotide-binding</keyword>
<protein>
    <submittedName>
        <fullName evidence="6">Nitric oxide reductase NorQ protein</fullName>
    </submittedName>
</protein>
<name>A0A1I3Y531_9HYPH</name>
<gene>
    <name evidence="6" type="ORF">SAMN04488518_103334</name>
</gene>
<dbReference type="Gene3D" id="3.40.50.300">
    <property type="entry name" value="P-loop containing nucleotide triphosphate hydrolases"/>
    <property type="match status" value="1"/>
</dbReference>
<dbReference type="InterPro" id="IPR050764">
    <property type="entry name" value="CbbQ/NirQ/NorQ/GpvN"/>
</dbReference>
<proteinExistence type="inferred from homology"/>
<comment type="similarity">
    <text evidence="1">Belongs to the CbbQ/NirQ/NorQ/GpvN family.</text>
</comment>
<evidence type="ECO:0000256" key="1">
    <source>
        <dbReference type="ARBA" id="ARBA00009417"/>
    </source>
</evidence>
<evidence type="ECO:0000313" key="6">
    <source>
        <dbReference type="EMBL" id="SFK26356.1"/>
    </source>
</evidence>
<dbReference type="Proteomes" id="UP000199598">
    <property type="component" value="Unassembled WGS sequence"/>
</dbReference>
<sequence>MTVQNHVFDVPYYQPIADECALFETAFNKGLPLLLKGPTGCGKTRFVEHMAAKLGRPIYTVACHDDLSAADLIGRYLLKGGVTEWVDGPLTRAVREGAICYLDEVIEARKDVAVVLHPLTDNRRRLIIERTGEELQAPPNFMLVASYNPGYQNVLKQMKPSTRQRFLSTTFDFPDAETEVQVVAKESGLDVERSKFLVRLAGHIRGLSSLDLEEGVSTRLLIYAASLIAGGMPVEKALQYSVVEPLSDEPDVQVALRDLIAVVYG</sequence>